<sequence length="295" mass="32752">MSLHRYVVPPPLALAIEPAPPPKPHKDHKPDSKDSKDPQKDDKPAAAGKAGGTNDEDKHKNQIAEAGVKAGDIDKEEKPKAPLQTPTPEDSPVVPPSPGSMIPEPGTPRLGAEPPKDVAPVPGPREAVKPAGQQEMPKDRLSEEVKSPTTEDQQEVEQHIKVEPLWLLTPAPHRPLRTRLQLNPDKPYPPINTDPRGAYFKYARGVQAEWILIDVTKDGWLVDQWREKPEREALARLKGEADKQRDREVEALERRSKIRQVPKTSEEILLHLWNDLAEAPSYEVGSPAGEQVTNK</sequence>
<keyword evidence="3" id="KW-1185">Reference proteome</keyword>
<protein>
    <submittedName>
        <fullName evidence="2">Uncharacterized protein</fullName>
    </submittedName>
</protein>
<dbReference type="AlphaFoldDB" id="A0A1Y1URZ6"/>
<feature type="compositionally biased region" description="Basic and acidic residues" evidence="1">
    <location>
        <begin position="71"/>
        <end position="80"/>
    </location>
</feature>
<feature type="compositionally biased region" description="Basic and acidic residues" evidence="1">
    <location>
        <begin position="136"/>
        <end position="146"/>
    </location>
</feature>
<evidence type="ECO:0000313" key="2">
    <source>
        <dbReference type="EMBL" id="ORX39955.1"/>
    </source>
</evidence>
<accession>A0A1Y1URZ6</accession>
<dbReference type="EMBL" id="NBSH01000002">
    <property type="protein sequence ID" value="ORX39955.1"/>
    <property type="molecule type" value="Genomic_DNA"/>
</dbReference>
<proteinExistence type="predicted"/>
<dbReference type="Proteomes" id="UP000193218">
    <property type="component" value="Unassembled WGS sequence"/>
</dbReference>
<reference evidence="2 3" key="1">
    <citation type="submission" date="2017-03" db="EMBL/GenBank/DDBJ databases">
        <title>Widespread Adenine N6-methylation of Active Genes in Fungi.</title>
        <authorList>
            <consortium name="DOE Joint Genome Institute"/>
            <person name="Mondo S.J."/>
            <person name="Dannebaum R.O."/>
            <person name="Kuo R.C."/>
            <person name="Louie K.B."/>
            <person name="Bewick A.J."/>
            <person name="Labutti K."/>
            <person name="Haridas S."/>
            <person name="Kuo A."/>
            <person name="Salamov A."/>
            <person name="Ahrendt S.R."/>
            <person name="Lau R."/>
            <person name="Bowen B.P."/>
            <person name="Lipzen A."/>
            <person name="Sullivan W."/>
            <person name="Andreopoulos W.B."/>
            <person name="Clum A."/>
            <person name="Lindquist E."/>
            <person name="Daum C."/>
            <person name="Northen T.R."/>
            <person name="Ramamoorthy G."/>
            <person name="Schmitz R.J."/>
            <person name="Gryganskyi A."/>
            <person name="Culley D."/>
            <person name="Magnuson J."/>
            <person name="James T.Y."/>
            <person name="O'Malley M.A."/>
            <person name="Stajich J.E."/>
            <person name="Spatafora J.W."/>
            <person name="Visel A."/>
            <person name="Grigoriev I.V."/>
        </authorList>
    </citation>
    <scope>NUCLEOTIDE SEQUENCE [LARGE SCALE GENOMIC DNA]</scope>
    <source>
        <strain evidence="2 3">NRRL Y-17943</strain>
    </source>
</reference>
<evidence type="ECO:0000313" key="3">
    <source>
        <dbReference type="Proteomes" id="UP000193218"/>
    </source>
</evidence>
<feature type="region of interest" description="Disordered" evidence="1">
    <location>
        <begin position="1"/>
        <end position="157"/>
    </location>
</feature>
<dbReference type="RefSeq" id="XP_021873740.1">
    <property type="nucleotide sequence ID" value="XM_022012268.1"/>
</dbReference>
<dbReference type="GeneID" id="33554076"/>
<comment type="caution">
    <text evidence="2">The sequence shown here is derived from an EMBL/GenBank/DDBJ whole genome shotgun (WGS) entry which is preliminary data.</text>
</comment>
<dbReference type="OrthoDB" id="2564849at2759"/>
<gene>
    <name evidence="2" type="ORF">BD324DRAFT_245855</name>
</gene>
<feature type="compositionally biased region" description="Pro residues" evidence="1">
    <location>
        <begin position="8"/>
        <end position="22"/>
    </location>
</feature>
<name>A0A1Y1URZ6_9TREE</name>
<organism evidence="2 3">
    <name type="scientific">Kockovaella imperatae</name>
    <dbReference type="NCBI Taxonomy" id="4999"/>
    <lineage>
        <taxon>Eukaryota</taxon>
        <taxon>Fungi</taxon>
        <taxon>Dikarya</taxon>
        <taxon>Basidiomycota</taxon>
        <taxon>Agaricomycotina</taxon>
        <taxon>Tremellomycetes</taxon>
        <taxon>Tremellales</taxon>
        <taxon>Cuniculitremaceae</taxon>
        <taxon>Kockovaella</taxon>
    </lineage>
</organism>
<feature type="compositionally biased region" description="Basic and acidic residues" evidence="1">
    <location>
        <begin position="28"/>
        <end position="44"/>
    </location>
</feature>
<dbReference type="STRING" id="4999.A0A1Y1URZ6"/>
<evidence type="ECO:0000256" key="1">
    <source>
        <dbReference type="SAM" id="MobiDB-lite"/>
    </source>
</evidence>
<dbReference type="InParanoid" id="A0A1Y1URZ6"/>